<evidence type="ECO:0000256" key="3">
    <source>
        <dbReference type="ARBA" id="ARBA00022759"/>
    </source>
</evidence>
<keyword evidence="8" id="KW-0239">DNA-directed DNA polymerase</keyword>
<keyword evidence="12" id="KW-1185">Reference proteome</keyword>
<proteinExistence type="predicted"/>
<dbReference type="GO" id="GO:0003887">
    <property type="term" value="F:DNA-directed DNA polymerase activity"/>
    <property type="evidence" value="ECO:0007669"/>
    <property type="project" value="UniProtKB-KW"/>
</dbReference>
<keyword evidence="9" id="KW-0233">DNA recombination</keyword>
<evidence type="ECO:0000313" key="11">
    <source>
        <dbReference type="EMBL" id="KAK9702986.1"/>
    </source>
</evidence>
<dbReference type="AlphaFoldDB" id="A0AAW1JGR6"/>
<evidence type="ECO:0000256" key="1">
    <source>
        <dbReference type="ARBA" id="ARBA00022722"/>
    </source>
</evidence>
<keyword evidence="7" id="KW-0695">RNA-directed DNA polymerase</keyword>
<keyword evidence="8" id="KW-0808">Transferase</keyword>
<reference evidence="11 12" key="1">
    <citation type="journal article" date="2024" name="BMC Genomics">
        <title>De novo assembly and annotation of Popillia japonica's genome with initial clues to its potential as an invasive pest.</title>
        <authorList>
            <person name="Cucini C."/>
            <person name="Boschi S."/>
            <person name="Funari R."/>
            <person name="Cardaioli E."/>
            <person name="Iannotti N."/>
            <person name="Marturano G."/>
            <person name="Paoli F."/>
            <person name="Bruttini M."/>
            <person name="Carapelli A."/>
            <person name="Frati F."/>
            <person name="Nardi F."/>
        </authorList>
    </citation>
    <scope>NUCLEOTIDE SEQUENCE [LARGE SCALE GENOMIC DNA]</scope>
    <source>
        <strain evidence="11">DMR45628</strain>
    </source>
</reference>
<organism evidence="11 12">
    <name type="scientific">Popillia japonica</name>
    <name type="common">Japanese beetle</name>
    <dbReference type="NCBI Taxonomy" id="7064"/>
    <lineage>
        <taxon>Eukaryota</taxon>
        <taxon>Metazoa</taxon>
        <taxon>Ecdysozoa</taxon>
        <taxon>Arthropoda</taxon>
        <taxon>Hexapoda</taxon>
        <taxon>Insecta</taxon>
        <taxon>Pterygota</taxon>
        <taxon>Neoptera</taxon>
        <taxon>Endopterygota</taxon>
        <taxon>Coleoptera</taxon>
        <taxon>Polyphaga</taxon>
        <taxon>Scarabaeiformia</taxon>
        <taxon>Scarabaeidae</taxon>
        <taxon>Rutelinae</taxon>
        <taxon>Popillia</taxon>
    </lineage>
</organism>
<evidence type="ECO:0000256" key="8">
    <source>
        <dbReference type="ARBA" id="ARBA00022932"/>
    </source>
</evidence>
<dbReference type="InterPro" id="IPR012337">
    <property type="entry name" value="RNaseH-like_sf"/>
</dbReference>
<name>A0AAW1JGR6_POPJA</name>
<keyword evidence="5" id="KW-0460">Magnesium</keyword>
<dbReference type="GO" id="GO:0006310">
    <property type="term" value="P:DNA recombination"/>
    <property type="evidence" value="ECO:0007669"/>
    <property type="project" value="UniProtKB-KW"/>
</dbReference>
<keyword evidence="4" id="KW-0378">Hydrolase</keyword>
<dbReference type="GO" id="GO:0004519">
    <property type="term" value="F:endonuclease activity"/>
    <property type="evidence" value="ECO:0007669"/>
    <property type="project" value="UniProtKB-KW"/>
</dbReference>
<keyword evidence="1" id="KW-0540">Nuclease</keyword>
<dbReference type="InterPro" id="IPR057670">
    <property type="entry name" value="SH3_retrovirus"/>
</dbReference>
<dbReference type="InterPro" id="IPR039537">
    <property type="entry name" value="Retrotran_Ty1/copia-like"/>
</dbReference>
<dbReference type="Pfam" id="PF25597">
    <property type="entry name" value="SH3_retrovirus"/>
    <property type="match status" value="1"/>
</dbReference>
<dbReference type="GO" id="GO:0015074">
    <property type="term" value="P:DNA integration"/>
    <property type="evidence" value="ECO:0007669"/>
    <property type="project" value="UniProtKB-KW"/>
</dbReference>
<dbReference type="EMBL" id="JASPKY010000378">
    <property type="protein sequence ID" value="KAK9702986.1"/>
    <property type="molecule type" value="Genomic_DNA"/>
</dbReference>
<evidence type="ECO:0000256" key="9">
    <source>
        <dbReference type="ARBA" id="ARBA00023172"/>
    </source>
</evidence>
<dbReference type="PANTHER" id="PTHR42648">
    <property type="entry name" value="TRANSPOSASE, PUTATIVE-RELATED"/>
    <property type="match status" value="1"/>
</dbReference>
<dbReference type="GO" id="GO:0016787">
    <property type="term" value="F:hydrolase activity"/>
    <property type="evidence" value="ECO:0007669"/>
    <property type="project" value="UniProtKB-KW"/>
</dbReference>
<keyword evidence="6" id="KW-0229">DNA integration</keyword>
<keyword evidence="2" id="KW-0479">Metal-binding</keyword>
<sequence length="178" mass="20466">MLIQSGLKLDFWARFNQTLFDTARCMLIQSGLKLDFWAEAIMTACYIRNRCPTDANEGVAPIARWKNGANNIGHLRVFGCKAWAANKFRLSKLSPKGMPCIFIGCDENAKAYRFYDDVKDKFFISRDVKFAEDVFPMRQQEDELLNWKLTQNIVTDETKEVSIPIPTEEELHFLGNGN</sequence>
<accession>A0AAW1JGR6</accession>
<feature type="domain" description="Retroviral polymerase SH3-like" evidence="10">
    <location>
        <begin position="80"/>
        <end position="141"/>
    </location>
</feature>
<evidence type="ECO:0000256" key="6">
    <source>
        <dbReference type="ARBA" id="ARBA00022908"/>
    </source>
</evidence>
<evidence type="ECO:0000256" key="4">
    <source>
        <dbReference type="ARBA" id="ARBA00022801"/>
    </source>
</evidence>
<evidence type="ECO:0000256" key="7">
    <source>
        <dbReference type="ARBA" id="ARBA00022918"/>
    </source>
</evidence>
<dbReference type="GO" id="GO:0003964">
    <property type="term" value="F:RNA-directed DNA polymerase activity"/>
    <property type="evidence" value="ECO:0007669"/>
    <property type="project" value="UniProtKB-KW"/>
</dbReference>
<dbReference type="Proteomes" id="UP001458880">
    <property type="component" value="Unassembled WGS sequence"/>
</dbReference>
<dbReference type="GO" id="GO:0046872">
    <property type="term" value="F:metal ion binding"/>
    <property type="evidence" value="ECO:0007669"/>
    <property type="project" value="UniProtKB-KW"/>
</dbReference>
<evidence type="ECO:0000256" key="2">
    <source>
        <dbReference type="ARBA" id="ARBA00022723"/>
    </source>
</evidence>
<dbReference type="PANTHER" id="PTHR42648:SF11">
    <property type="entry name" value="TRANSPOSON TY4-P GAG-POL POLYPROTEIN"/>
    <property type="match status" value="1"/>
</dbReference>
<gene>
    <name evidence="11" type="ORF">QE152_g29604</name>
</gene>
<comment type="caution">
    <text evidence="11">The sequence shown here is derived from an EMBL/GenBank/DDBJ whole genome shotgun (WGS) entry which is preliminary data.</text>
</comment>
<dbReference type="SUPFAM" id="SSF53098">
    <property type="entry name" value="Ribonuclease H-like"/>
    <property type="match status" value="1"/>
</dbReference>
<evidence type="ECO:0000256" key="5">
    <source>
        <dbReference type="ARBA" id="ARBA00022842"/>
    </source>
</evidence>
<protein>
    <recommendedName>
        <fullName evidence="10">Retroviral polymerase SH3-like domain-containing protein</fullName>
    </recommendedName>
</protein>
<keyword evidence="8" id="KW-0548">Nucleotidyltransferase</keyword>
<evidence type="ECO:0000259" key="10">
    <source>
        <dbReference type="Pfam" id="PF25597"/>
    </source>
</evidence>
<keyword evidence="3" id="KW-0255">Endonuclease</keyword>
<evidence type="ECO:0000313" key="12">
    <source>
        <dbReference type="Proteomes" id="UP001458880"/>
    </source>
</evidence>